<proteinExistence type="predicted"/>
<gene>
    <name evidence="1" type="ORF">GMO_02270</name>
</gene>
<name>G6XFG2_9PROT</name>
<dbReference type="Proteomes" id="UP000004949">
    <property type="component" value="Unassembled WGS sequence"/>
</dbReference>
<dbReference type="AlphaFoldDB" id="G6XFG2"/>
<protein>
    <submittedName>
        <fullName evidence="1">Uncharacterized protein</fullName>
    </submittedName>
</protein>
<reference evidence="1 2" key="1">
    <citation type="submission" date="2011-10" db="EMBL/GenBank/DDBJ databases">
        <title>Genome sequence of Gluconobacter morbifer G707, isolated from Drosophila gut.</title>
        <authorList>
            <person name="Lee W.-J."/>
            <person name="Kim E.-K."/>
        </authorList>
    </citation>
    <scope>NUCLEOTIDE SEQUENCE [LARGE SCALE GENOMIC DNA]</scope>
    <source>
        <strain evidence="1 2">G707</strain>
    </source>
</reference>
<dbReference type="EMBL" id="AGQV01000001">
    <property type="protein sequence ID" value="EHH68920.1"/>
    <property type="molecule type" value="Genomic_DNA"/>
</dbReference>
<evidence type="ECO:0000313" key="1">
    <source>
        <dbReference type="EMBL" id="EHH68920.1"/>
    </source>
</evidence>
<dbReference type="PATRIC" id="fig|1088869.3.peg.228"/>
<comment type="caution">
    <text evidence="1">The sequence shown here is derived from an EMBL/GenBank/DDBJ whole genome shotgun (WGS) entry which is preliminary data.</text>
</comment>
<evidence type="ECO:0000313" key="2">
    <source>
        <dbReference type="Proteomes" id="UP000004949"/>
    </source>
</evidence>
<accession>G6XFG2</accession>
<sequence>MARATFMMMSGICRNCGLPTNGPANSSCVVGGRSNCLSSDGYYFPSDHPLRKAGILP</sequence>
<keyword evidence="2" id="KW-1185">Reference proteome</keyword>
<organism evidence="1 2">
    <name type="scientific">Gluconobacter morbifer G707</name>
    <dbReference type="NCBI Taxonomy" id="1088869"/>
    <lineage>
        <taxon>Bacteria</taxon>
        <taxon>Pseudomonadati</taxon>
        <taxon>Pseudomonadota</taxon>
        <taxon>Alphaproteobacteria</taxon>
        <taxon>Acetobacterales</taxon>
        <taxon>Acetobacteraceae</taxon>
        <taxon>Gluconobacter</taxon>
    </lineage>
</organism>